<dbReference type="STRING" id="1230458.C484_22168"/>
<dbReference type="PATRIC" id="fig|1230458.4.peg.4476"/>
<dbReference type="AlphaFoldDB" id="L9ZEX5"/>
<reference evidence="2 3" key="1">
    <citation type="journal article" date="2014" name="PLoS Genet.">
        <title>Phylogenetically driven sequencing of extremely halophilic archaea reveals strategies for static and dynamic osmo-response.</title>
        <authorList>
            <person name="Becker E.A."/>
            <person name="Seitzer P.M."/>
            <person name="Tritt A."/>
            <person name="Larsen D."/>
            <person name="Krusor M."/>
            <person name="Yao A.I."/>
            <person name="Wu D."/>
            <person name="Madern D."/>
            <person name="Eisen J.A."/>
            <person name="Darling A.E."/>
            <person name="Facciotti M.T."/>
        </authorList>
    </citation>
    <scope>NUCLEOTIDE SEQUENCE [LARGE SCALE GENOMIC DNA]</scope>
    <source>
        <strain evidence="2 3">DSM 12281</strain>
    </source>
</reference>
<protein>
    <submittedName>
        <fullName evidence="2">PadR family transcriptional regulator</fullName>
    </submittedName>
</protein>
<dbReference type="InterPro" id="IPR036390">
    <property type="entry name" value="WH_DNA-bd_sf"/>
</dbReference>
<dbReference type="InterPro" id="IPR036388">
    <property type="entry name" value="WH-like_DNA-bd_sf"/>
</dbReference>
<dbReference type="Gene3D" id="1.10.10.10">
    <property type="entry name" value="Winged helix-like DNA-binding domain superfamily/Winged helix DNA-binding domain"/>
    <property type="match status" value="1"/>
</dbReference>
<keyword evidence="3" id="KW-1185">Reference proteome</keyword>
<evidence type="ECO:0000256" key="1">
    <source>
        <dbReference type="SAM" id="MobiDB-lite"/>
    </source>
</evidence>
<organism evidence="2 3">
    <name type="scientific">Natrialba taiwanensis DSM 12281</name>
    <dbReference type="NCBI Taxonomy" id="1230458"/>
    <lineage>
        <taxon>Archaea</taxon>
        <taxon>Methanobacteriati</taxon>
        <taxon>Methanobacteriota</taxon>
        <taxon>Stenosarchaea group</taxon>
        <taxon>Halobacteria</taxon>
        <taxon>Halobacteriales</taxon>
        <taxon>Natrialbaceae</taxon>
        <taxon>Natrialba</taxon>
    </lineage>
</organism>
<proteinExistence type="predicted"/>
<name>L9ZEX5_9EURY</name>
<dbReference type="RefSeq" id="WP_006827982.1">
    <property type="nucleotide sequence ID" value="NZ_AOIL01000070.1"/>
</dbReference>
<comment type="caution">
    <text evidence="2">The sequence shown here is derived from an EMBL/GenBank/DDBJ whole genome shotgun (WGS) entry which is preliminary data.</text>
</comment>
<feature type="region of interest" description="Disordered" evidence="1">
    <location>
        <begin position="23"/>
        <end position="55"/>
    </location>
</feature>
<gene>
    <name evidence="2" type="ORF">C484_22168</name>
</gene>
<dbReference type="OrthoDB" id="224705at2157"/>
<evidence type="ECO:0000313" key="3">
    <source>
        <dbReference type="Proteomes" id="UP000011648"/>
    </source>
</evidence>
<dbReference type="EMBL" id="AOIL01000070">
    <property type="protein sequence ID" value="ELY84899.1"/>
    <property type="molecule type" value="Genomic_DNA"/>
</dbReference>
<dbReference type="Proteomes" id="UP000011648">
    <property type="component" value="Unassembled WGS sequence"/>
</dbReference>
<sequence length="122" mass="13448">MGKWLQSGRRRDLCVLLAAAGRADGGTTKATTEAESEDENGREEAGGTTGELRGQRLKSQLESHYDDRIEPKAFYGSLSALVDAGFVEKRTAGIHDVYALTAAGERRLDDHYEWMRDCLESP</sequence>
<dbReference type="SUPFAM" id="SSF46785">
    <property type="entry name" value="Winged helix' DNA-binding domain"/>
    <property type="match status" value="1"/>
</dbReference>
<evidence type="ECO:0000313" key="2">
    <source>
        <dbReference type="EMBL" id="ELY84899.1"/>
    </source>
</evidence>
<accession>L9ZEX5</accession>